<dbReference type="GO" id="GO:0004788">
    <property type="term" value="F:thiamine diphosphokinase activity"/>
    <property type="evidence" value="ECO:0007669"/>
    <property type="project" value="InterPro"/>
</dbReference>
<gene>
    <name evidence="9" type="ORF">ACGLYG10_2584</name>
</gene>
<dbReference type="Proteomes" id="UP000184291">
    <property type="component" value="Unassembled WGS sequence"/>
</dbReference>
<dbReference type="InterPro" id="IPR022215">
    <property type="entry name" value="SteA-like_C"/>
</dbReference>
<feature type="domain" description="Thiamin pyrophosphokinase catalytic" evidence="7">
    <location>
        <begin position="239"/>
        <end position="275"/>
    </location>
</feature>
<dbReference type="GO" id="GO:0016301">
    <property type="term" value="F:kinase activity"/>
    <property type="evidence" value="ECO:0007669"/>
    <property type="project" value="UniProtKB-KW"/>
</dbReference>
<evidence type="ECO:0000256" key="5">
    <source>
        <dbReference type="SAM" id="MobiDB-lite"/>
    </source>
</evidence>
<evidence type="ECO:0000256" key="1">
    <source>
        <dbReference type="ARBA" id="ARBA00022679"/>
    </source>
</evidence>
<sequence length="433" mass="46356">MRFPFPFRKQAPPASDRPSGMVRVDARTKKLTKRLQTGDIAVIDHVDLDRVAAEALVECKPMAVLNAAPSVSGRYPNLGPGILIDAGIPLVDDLGPDVMRLHDGQRVTIDLDPESEHAGAVHVQGRGTHRHHRLDQADAGETEPDARADSTILAEGTIQTRESIDALMESAKEGLSVQLEAFAANTMEYMRGERDLLLNGVGMPDIRTSMSGRHVLVVVRGYSYKEDLQALKPYIRDYKPVIIGVDGGADAVLEAGLKPDMIVGDMDSVSDKALTSGAEIIVHAYRDGRAPGLKRVEDLGVEHTVFAATGTSEDIAMLIADEAGAELIVALGTHATLLEFLDKGRAGMSSTFLTRLKVGGRLIDAKGVSRLYRTRISGWQLGLLALAGLVALFVALASTPAGQTFLGLSGAVWDDLVNFFRSLVGLTPNTPSV</sequence>
<keyword evidence="4" id="KW-0067">ATP-binding</keyword>
<dbReference type="InterPro" id="IPR047795">
    <property type="entry name" value="Put_SteA-like"/>
</dbReference>
<feature type="region of interest" description="Disordered" evidence="5">
    <location>
        <begin position="1"/>
        <end position="22"/>
    </location>
</feature>
<evidence type="ECO:0000313" key="9">
    <source>
        <dbReference type="EMBL" id="SHE26334.1"/>
    </source>
</evidence>
<evidence type="ECO:0000259" key="7">
    <source>
        <dbReference type="Pfam" id="PF04263"/>
    </source>
</evidence>
<accession>A0A1M4S266</accession>
<dbReference type="Gene3D" id="3.40.50.10240">
    <property type="entry name" value="Thiamin pyrophosphokinase, catalytic domain"/>
    <property type="match status" value="1"/>
</dbReference>
<dbReference type="Pfam" id="PF12555">
    <property type="entry name" value="SteA-like_C"/>
    <property type="match status" value="1"/>
</dbReference>
<dbReference type="GO" id="GO:0005524">
    <property type="term" value="F:ATP binding"/>
    <property type="evidence" value="ECO:0007669"/>
    <property type="project" value="UniProtKB-KW"/>
</dbReference>
<keyword evidence="6" id="KW-0812">Transmembrane</keyword>
<evidence type="ECO:0000256" key="2">
    <source>
        <dbReference type="ARBA" id="ARBA00022741"/>
    </source>
</evidence>
<evidence type="ECO:0000256" key="6">
    <source>
        <dbReference type="SAM" id="Phobius"/>
    </source>
</evidence>
<keyword evidence="10" id="KW-1185">Reference proteome</keyword>
<dbReference type="SUPFAM" id="SSF63999">
    <property type="entry name" value="Thiamin pyrophosphokinase, catalytic domain"/>
    <property type="match status" value="1"/>
</dbReference>
<keyword evidence="3" id="KW-0418">Kinase</keyword>
<evidence type="ECO:0000256" key="4">
    <source>
        <dbReference type="ARBA" id="ARBA00022840"/>
    </source>
</evidence>
<dbReference type="EMBL" id="FQTT01000013">
    <property type="protein sequence ID" value="SHE26334.1"/>
    <property type="molecule type" value="Genomic_DNA"/>
</dbReference>
<name>A0A1M4S266_9ACTO</name>
<proteinExistence type="predicted"/>
<dbReference type="NCBIfam" id="NF040608">
    <property type="entry name" value="division_SteA"/>
    <property type="match status" value="1"/>
</dbReference>
<dbReference type="Pfam" id="PF04263">
    <property type="entry name" value="TPK_catalytic"/>
    <property type="match status" value="1"/>
</dbReference>
<keyword evidence="6" id="KW-1133">Transmembrane helix</keyword>
<feature type="region of interest" description="Disordered" evidence="5">
    <location>
        <begin position="121"/>
        <end position="147"/>
    </location>
</feature>
<evidence type="ECO:0000256" key="3">
    <source>
        <dbReference type="ARBA" id="ARBA00022777"/>
    </source>
</evidence>
<dbReference type="InterPro" id="IPR036759">
    <property type="entry name" value="TPK_catalytic_sf"/>
</dbReference>
<dbReference type="GO" id="GO:0009229">
    <property type="term" value="P:thiamine diphosphate biosynthetic process"/>
    <property type="evidence" value="ECO:0007669"/>
    <property type="project" value="InterPro"/>
</dbReference>
<reference evidence="10" key="1">
    <citation type="submission" date="2016-09" db="EMBL/GenBank/DDBJ databases">
        <authorList>
            <person name="Strepis N."/>
        </authorList>
    </citation>
    <scope>NUCLEOTIDE SEQUENCE [LARGE SCALE GENOMIC DNA]</scope>
</reference>
<dbReference type="STRING" id="1892869.ACGLYG10_2584"/>
<feature type="transmembrane region" description="Helical" evidence="6">
    <location>
        <begin position="379"/>
        <end position="398"/>
    </location>
</feature>
<evidence type="ECO:0000259" key="8">
    <source>
        <dbReference type="Pfam" id="PF12555"/>
    </source>
</evidence>
<protein>
    <submittedName>
        <fullName evidence="9">Uncharacterized protein</fullName>
    </submittedName>
</protein>
<organism evidence="9 10">
    <name type="scientific">Actinomyces glycerinitolerans</name>
    <dbReference type="NCBI Taxonomy" id="1892869"/>
    <lineage>
        <taxon>Bacteria</taxon>
        <taxon>Bacillati</taxon>
        <taxon>Actinomycetota</taxon>
        <taxon>Actinomycetes</taxon>
        <taxon>Actinomycetales</taxon>
        <taxon>Actinomycetaceae</taxon>
        <taxon>Actinomyces</taxon>
    </lineage>
</organism>
<dbReference type="AlphaFoldDB" id="A0A1M4S266"/>
<keyword evidence="2" id="KW-0547">Nucleotide-binding</keyword>
<evidence type="ECO:0000313" key="10">
    <source>
        <dbReference type="Proteomes" id="UP000184291"/>
    </source>
</evidence>
<keyword evidence="6" id="KW-0472">Membrane</keyword>
<dbReference type="InterPro" id="IPR007371">
    <property type="entry name" value="TPK_catalytic"/>
</dbReference>
<keyword evidence="1" id="KW-0808">Transferase</keyword>
<feature type="domain" description="SteA-like C-terminal" evidence="8">
    <location>
        <begin position="366"/>
        <end position="417"/>
    </location>
</feature>